<reference evidence="1" key="1">
    <citation type="journal article" date="2019" name="bioRxiv">
        <title>The Genome of the Zebra Mussel, Dreissena polymorpha: A Resource for Invasive Species Research.</title>
        <authorList>
            <person name="McCartney M.A."/>
            <person name="Auch B."/>
            <person name="Kono T."/>
            <person name="Mallez S."/>
            <person name="Zhang Y."/>
            <person name="Obille A."/>
            <person name="Becker A."/>
            <person name="Abrahante J.E."/>
            <person name="Garbe J."/>
            <person name="Badalamenti J.P."/>
            <person name="Herman A."/>
            <person name="Mangelson H."/>
            <person name="Liachko I."/>
            <person name="Sullivan S."/>
            <person name="Sone E.D."/>
            <person name="Koren S."/>
            <person name="Silverstein K.A.T."/>
            <person name="Beckman K.B."/>
            <person name="Gohl D.M."/>
        </authorList>
    </citation>
    <scope>NUCLEOTIDE SEQUENCE</scope>
    <source>
        <strain evidence="1">Duluth1</strain>
        <tissue evidence="1">Whole animal</tissue>
    </source>
</reference>
<sequence>MALTDSLRRCQKVYDGARQSTTVPDSLRRCQIVYDGVRQSTSVPGSLLDRL</sequence>
<proteinExistence type="predicted"/>
<name>A0A9D4JHC0_DREPO</name>
<dbReference type="AlphaFoldDB" id="A0A9D4JHC0"/>
<evidence type="ECO:0000313" key="2">
    <source>
        <dbReference type="Proteomes" id="UP000828390"/>
    </source>
</evidence>
<dbReference type="Proteomes" id="UP000828390">
    <property type="component" value="Unassembled WGS sequence"/>
</dbReference>
<dbReference type="EMBL" id="JAIWYP010000006">
    <property type="protein sequence ID" value="KAH3812706.1"/>
    <property type="molecule type" value="Genomic_DNA"/>
</dbReference>
<accession>A0A9D4JHC0</accession>
<organism evidence="1 2">
    <name type="scientific">Dreissena polymorpha</name>
    <name type="common">Zebra mussel</name>
    <name type="synonym">Mytilus polymorpha</name>
    <dbReference type="NCBI Taxonomy" id="45954"/>
    <lineage>
        <taxon>Eukaryota</taxon>
        <taxon>Metazoa</taxon>
        <taxon>Spiralia</taxon>
        <taxon>Lophotrochozoa</taxon>
        <taxon>Mollusca</taxon>
        <taxon>Bivalvia</taxon>
        <taxon>Autobranchia</taxon>
        <taxon>Heteroconchia</taxon>
        <taxon>Euheterodonta</taxon>
        <taxon>Imparidentia</taxon>
        <taxon>Neoheterodontei</taxon>
        <taxon>Myida</taxon>
        <taxon>Dreissenoidea</taxon>
        <taxon>Dreissenidae</taxon>
        <taxon>Dreissena</taxon>
    </lineage>
</organism>
<keyword evidence="2" id="KW-1185">Reference proteome</keyword>
<evidence type="ECO:0000313" key="1">
    <source>
        <dbReference type="EMBL" id="KAH3812706.1"/>
    </source>
</evidence>
<protein>
    <submittedName>
        <fullName evidence="1">Uncharacterized protein</fullName>
    </submittedName>
</protein>
<gene>
    <name evidence="1" type="ORF">DPMN_141144</name>
</gene>
<reference evidence="1" key="2">
    <citation type="submission" date="2020-11" db="EMBL/GenBank/DDBJ databases">
        <authorList>
            <person name="McCartney M.A."/>
            <person name="Auch B."/>
            <person name="Kono T."/>
            <person name="Mallez S."/>
            <person name="Becker A."/>
            <person name="Gohl D.M."/>
            <person name="Silverstein K.A.T."/>
            <person name="Koren S."/>
            <person name="Bechman K.B."/>
            <person name="Herman A."/>
            <person name="Abrahante J.E."/>
            <person name="Garbe J."/>
        </authorList>
    </citation>
    <scope>NUCLEOTIDE SEQUENCE</scope>
    <source>
        <strain evidence="1">Duluth1</strain>
        <tissue evidence="1">Whole animal</tissue>
    </source>
</reference>
<comment type="caution">
    <text evidence="1">The sequence shown here is derived from an EMBL/GenBank/DDBJ whole genome shotgun (WGS) entry which is preliminary data.</text>
</comment>